<evidence type="ECO:0000256" key="3">
    <source>
        <dbReference type="ARBA" id="ARBA00023027"/>
    </source>
</evidence>
<keyword evidence="6" id="KW-1185">Reference proteome</keyword>
<dbReference type="InterPro" id="IPR016163">
    <property type="entry name" value="Ald_DH_C"/>
</dbReference>
<dbReference type="GO" id="GO:0004491">
    <property type="term" value="F:methylmalonate-semialdehyde dehydrogenase (acylating, NAD) activity"/>
    <property type="evidence" value="ECO:0007669"/>
    <property type="project" value="UniProtKB-EC"/>
</dbReference>
<dbReference type="PANTHER" id="PTHR43866">
    <property type="entry name" value="MALONATE-SEMIALDEHYDE DEHYDROGENASE"/>
    <property type="match status" value="1"/>
</dbReference>
<dbReference type="EMBL" id="FXWK01000002">
    <property type="protein sequence ID" value="SMQ85677.1"/>
    <property type="molecule type" value="Genomic_DNA"/>
</dbReference>
<dbReference type="FunFam" id="3.40.605.10:FF:000003">
    <property type="entry name" value="Methylmalonate-semialdehyde dehydrogenase [acylating]"/>
    <property type="match status" value="1"/>
</dbReference>
<feature type="domain" description="Aldehyde dehydrogenase" evidence="4">
    <location>
        <begin position="13"/>
        <end position="478"/>
    </location>
</feature>
<reference evidence="6" key="1">
    <citation type="submission" date="2017-04" db="EMBL/GenBank/DDBJ databases">
        <authorList>
            <person name="Varghese N."/>
            <person name="Submissions S."/>
        </authorList>
    </citation>
    <scope>NUCLEOTIDE SEQUENCE [LARGE SCALE GENOMIC DNA]</scope>
</reference>
<dbReference type="Pfam" id="PF00171">
    <property type="entry name" value="Aldedh"/>
    <property type="match status" value="1"/>
</dbReference>
<dbReference type="CDD" id="cd07085">
    <property type="entry name" value="ALDH_F6_MMSDH"/>
    <property type="match status" value="1"/>
</dbReference>
<dbReference type="Gene3D" id="3.40.605.10">
    <property type="entry name" value="Aldehyde Dehydrogenase, Chain A, domain 1"/>
    <property type="match status" value="1"/>
</dbReference>
<dbReference type="GO" id="GO:0006210">
    <property type="term" value="P:thymine catabolic process"/>
    <property type="evidence" value="ECO:0007669"/>
    <property type="project" value="TreeGrafter"/>
</dbReference>
<dbReference type="SUPFAM" id="SSF53720">
    <property type="entry name" value="ALDH-like"/>
    <property type="match status" value="1"/>
</dbReference>
<protein>
    <recommendedName>
        <fullName evidence="1">methylmalonate-semialdehyde dehydrogenase (CoA acylating)</fullName>
        <ecNumber evidence="1">1.2.1.27</ecNumber>
    </recommendedName>
</protein>
<evidence type="ECO:0000313" key="6">
    <source>
        <dbReference type="Proteomes" id="UP000194474"/>
    </source>
</evidence>
<dbReference type="InterPro" id="IPR016160">
    <property type="entry name" value="Ald_DH_CS_CYS"/>
</dbReference>
<proteinExistence type="predicted"/>
<dbReference type="PANTHER" id="PTHR43866:SF4">
    <property type="entry name" value="MALONATE-SEMIALDEHYDE DEHYDROGENASE"/>
    <property type="match status" value="1"/>
</dbReference>
<evidence type="ECO:0000313" key="5">
    <source>
        <dbReference type="EMBL" id="SMQ85677.1"/>
    </source>
</evidence>
<evidence type="ECO:0000256" key="1">
    <source>
        <dbReference type="ARBA" id="ARBA00013048"/>
    </source>
</evidence>
<keyword evidence="2" id="KW-0560">Oxidoreductase</keyword>
<accession>A0A1Y6GB53</accession>
<dbReference type="GO" id="GO:0006574">
    <property type="term" value="P:L-valine catabolic process"/>
    <property type="evidence" value="ECO:0007669"/>
    <property type="project" value="TreeGrafter"/>
</dbReference>
<dbReference type="PROSITE" id="PS00070">
    <property type="entry name" value="ALDEHYDE_DEHYDR_CYS"/>
    <property type="match status" value="1"/>
</dbReference>
<dbReference type="InterPro" id="IPR016162">
    <property type="entry name" value="Ald_DH_N"/>
</dbReference>
<evidence type="ECO:0000256" key="2">
    <source>
        <dbReference type="ARBA" id="ARBA00023002"/>
    </source>
</evidence>
<name>A0A1Y6GB53_9HYPH</name>
<sequence>MQVIENAVAGKRYVSSSTRRVPVFNPATGEQSAELPLSTSDELNAAVANAVKAQVAWGATPPMKRARVMFKFKALLDQYADDLAREISKEHGKVHDDALGEVARGIDCVDFACGIPHLLKGEFSRNVGPNIDSYSDRQPLGVVAGITPFNFPAMVPMWMYPAAIACGNAFILKPSERDPSAPMLAWNLFMEAGLPEGILNIVHGDKEMVDGILDHPDIKAVSFVGSTPIAEYVYQRGTKAGKRVQALGGAKNHMIIMPDADLDQAADALMGAGYGSAGERCMAISVAVPVGKDTADALVAKLKPRVESLKIGPATDKDAEMGPVVTKMHRDKILGYIDSGVEEGAELVVDGRGFTLQGYENGYYVGGTLFDNVEPDMKIYKEEIFGPVLSVVRRDSFKDAVDLIHGHEYANGTAIFTRDGDAAREFADKIEVGMVGINVPIPVPVAYHSFGGWKRSLFGDHSIYGPEGIHFYTRLKTVTTRWPAGIKGGAEFSFPSVK</sequence>
<organism evidence="5 6">
    <name type="scientific">Devosia lucknowensis</name>
    <dbReference type="NCBI Taxonomy" id="1096929"/>
    <lineage>
        <taxon>Bacteria</taxon>
        <taxon>Pseudomonadati</taxon>
        <taxon>Pseudomonadota</taxon>
        <taxon>Alphaproteobacteria</taxon>
        <taxon>Hyphomicrobiales</taxon>
        <taxon>Devosiaceae</taxon>
        <taxon>Devosia</taxon>
    </lineage>
</organism>
<dbReference type="AlphaFoldDB" id="A0A1Y6GB53"/>
<dbReference type="InterPro" id="IPR016161">
    <property type="entry name" value="Ald_DH/histidinol_DH"/>
</dbReference>
<dbReference type="EC" id="1.2.1.27" evidence="1"/>
<gene>
    <name evidence="5" type="ORF">SAMN06295905_2966</name>
</gene>
<evidence type="ECO:0000259" key="4">
    <source>
        <dbReference type="Pfam" id="PF00171"/>
    </source>
</evidence>
<dbReference type="Gene3D" id="3.40.309.10">
    <property type="entry name" value="Aldehyde Dehydrogenase, Chain A, domain 2"/>
    <property type="match status" value="1"/>
</dbReference>
<dbReference type="NCBIfam" id="TIGR01722">
    <property type="entry name" value="MMSDH"/>
    <property type="match status" value="1"/>
</dbReference>
<dbReference type="Proteomes" id="UP000194474">
    <property type="component" value="Unassembled WGS sequence"/>
</dbReference>
<dbReference type="InterPro" id="IPR010061">
    <property type="entry name" value="MeMal-semiAld_DH"/>
</dbReference>
<dbReference type="InterPro" id="IPR015590">
    <property type="entry name" value="Aldehyde_DH_dom"/>
</dbReference>
<keyword evidence="3" id="KW-0520">NAD</keyword>
<dbReference type="FunFam" id="3.40.309.10:FF:000002">
    <property type="entry name" value="Methylmalonate-semialdehyde dehydrogenase (Acylating)"/>
    <property type="match status" value="1"/>
</dbReference>
<dbReference type="RefSeq" id="WP_086471324.1">
    <property type="nucleotide sequence ID" value="NZ_FXWK01000002.1"/>
</dbReference>
<dbReference type="OrthoDB" id="9812625at2"/>